<keyword evidence="1" id="KW-0472">Membrane</keyword>
<evidence type="ECO:0008006" key="4">
    <source>
        <dbReference type="Google" id="ProtNLM"/>
    </source>
</evidence>
<accession>A0ABV9P724</accession>
<evidence type="ECO:0000313" key="2">
    <source>
        <dbReference type="EMBL" id="MFC4740546.1"/>
    </source>
</evidence>
<reference evidence="3" key="1">
    <citation type="journal article" date="2019" name="Int. J. Syst. Evol. Microbiol.">
        <title>The Global Catalogue of Microorganisms (GCM) 10K type strain sequencing project: providing services to taxonomists for standard genome sequencing and annotation.</title>
        <authorList>
            <consortium name="The Broad Institute Genomics Platform"/>
            <consortium name="The Broad Institute Genome Sequencing Center for Infectious Disease"/>
            <person name="Wu L."/>
            <person name="Ma J."/>
        </authorList>
    </citation>
    <scope>NUCLEOTIDE SEQUENCE [LARGE SCALE GENOMIC DNA]</scope>
    <source>
        <strain evidence="3">CCUG 50349</strain>
    </source>
</reference>
<dbReference type="EMBL" id="JBHSGW010000026">
    <property type="protein sequence ID" value="MFC4740546.1"/>
    <property type="molecule type" value="Genomic_DNA"/>
</dbReference>
<dbReference type="Proteomes" id="UP001595885">
    <property type="component" value="Unassembled WGS sequence"/>
</dbReference>
<keyword evidence="1" id="KW-1133">Transmembrane helix</keyword>
<keyword evidence="3" id="KW-1185">Reference proteome</keyword>
<sequence length="56" mass="6123">MKNKLTLPLVVLSTSFLFTSCSVIEGIFKAGFGIGIFVSIVVVALIIYVISRFLKK</sequence>
<evidence type="ECO:0000313" key="3">
    <source>
        <dbReference type="Proteomes" id="UP001595885"/>
    </source>
</evidence>
<name>A0ABV9P724_9FLAO</name>
<evidence type="ECO:0000256" key="1">
    <source>
        <dbReference type="SAM" id="Phobius"/>
    </source>
</evidence>
<dbReference type="RefSeq" id="WP_379742143.1">
    <property type="nucleotide sequence ID" value="NZ_JBHSGW010000026.1"/>
</dbReference>
<dbReference type="PROSITE" id="PS51257">
    <property type="entry name" value="PROKAR_LIPOPROTEIN"/>
    <property type="match status" value="1"/>
</dbReference>
<comment type="caution">
    <text evidence="2">The sequence shown here is derived from an EMBL/GenBank/DDBJ whole genome shotgun (WGS) entry which is preliminary data.</text>
</comment>
<proteinExistence type="predicted"/>
<organism evidence="2 3">
    <name type="scientific">Flavobacterium ponti</name>
    <dbReference type="NCBI Taxonomy" id="665133"/>
    <lineage>
        <taxon>Bacteria</taxon>
        <taxon>Pseudomonadati</taxon>
        <taxon>Bacteroidota</taxon>
        <taxon>Flavobacteriia</taxon>
        <taxon>Flavobacteriales</taxon>
        <taxon>Flavobacteriaceae</taxon>
        <taxon>Flavobacterium</taxon>
    </lineage>
</organism>
<feature type="transmembrane region" description="Helical" evidence="1">
    <location>
        <begin position="31"/>
        <end position="50"/>
    </location>
</feature>
<keyword evidence="1" id="KW-0812">Transmembrane</keyword>
<protein>
    <recommendedName>
        <fullName evidence="4">Phosphatidate cytidylyltransferase</fullName>
    </recommendedName>
</protein>
<gene>
    <name evidence="2" type="ORF">ACFO3U_11130</name>
</gene>